<sequence>MLRFFDISLSLVGLLVGWPIFIIIYILGKFDTGEPLFFQTRVGKDSQPFVLIKFRTMTLDTQSVATHMVKASSVTRLGQFLRASKLDELPQLINVLKGDMSFVGPRPCLFNQEQLIDERTKRGVIKVLPGITGLAQVNGIDMSDPEKLARIDEEMLKTLTIKTYFSYILQTAVGKGSGDKVQK</sequence>
<dbReference type="PANTHER" id="PTHR30576">
    <property type="entry name" value="COLANIC BIOSYNTHESIS UDP-GLUCOSE LIPID CARRIER TRANSFERASE"/>
    <property type="match status" value="1"/>
</dbReference>
<evidence type="ECO:0000313" key="5">
    <source>
        <dbReference type="Proteomes" id="UP000533429"/>
    </source>
</evidence>
<keyword evidence="2" id="KW-0812">Transmembrane</keyword>
<dbReference type="Proteomes" id="UP000533429">
    <property type="component" value="Unassembled WGS sequence"/>
</dbReference>
<dbReference type="EMBL" id="JABXOR010001232">
    <property type="protein sequence ID" value="NVP02396.1"/>
    <property type="molecule type" value="Genomic_DNA"/>
</dbReference>
<feature type="transmembrane region" description="Helical" evidence="2">
    <location>
        <begin position="7"/>
        <end position="28"/>
    </location>
</feature>
<gene>
    <name evidence="4" type="ORF">HWA77_19450</name>
</gene>
<accession>A0A850QUT5</accession>
<evidence type="ECO:0000256" key="2">
    <source>
        <dbReference type="SAM" id="Phobius"/>
    </source>
</evidence>
<reference evidence="4 5" key="1">
    <citation type="submission" date="2020-06" db="EMBL/GenBank/DDBJ databases">
        <title>Photobacterium damselae subsp. damselae comparative genomics.</title>
        <authorList>
            <person name="Osorio C.R."/>
        </authorList>
    </citation>
    <scope>NUCLEOTIDE SEQUENCE [LARGE SCALE GENOMIC DNA]</scope>
    <source>
        <strain evidence="4 5">TW250/03</strain>
    </source>
</reference>
<name>A0A850QUT5_PHODD</name>
<dbReference type="GO" id="GO:0016780">
    <property type="term" value="F:phosphotransferase activity, for other substituted phosphate groups"/>
    <property type="evidence" value="ECO:0007669"/>
    <property type="project" value="TreeGrafter"/>
</dbReference>
<evidence type="ECO:0000313" key="4">
    <source>
        <dbReference type="EMBL" id="NVP02396.1"/>
    </source>
</evidence>
<dbReference type="AlphaFoldDB" id="A0A850QUT5"/>
<keyword evidence="2" id="KW-0472">Membrane</keyword>
<keyword evidence="4" id="KW-0808">Transferase</keyword>
<proteinExistence type="inferred from homology"/>
<dbReference type="RefSeq" id="WP_065172013.1">
    <property type="nucleotide sequence ID" value="NZ_LZFN01000070.1"/>
</dbReference>
<feature type="domain" description="Bacterial sugar transferase" evidence="3">
    <location>
        <begin position="3"/>
        <end position="172"/>
    </location>
</feature>
<comment type="caution">
    <text evidence="4">The sequence shown here is derived from an EMBL/GenBank/DDBJ whole genome shotgun (WGS) entry which is preliminary data.</text>
</comment>
<dbReference type="Pfam" id="PF02397">
    <property type="entry name" value="Bac_transf"/>
    <property type="match status" value="1"/>
</dbReference>
<dbReference type="InterPro" id="IPR003362">
    <property type="entry name" value="Bact_transf"/>
</dbReference>
<organism evidence="4 5">
    <name type="scientific">Photobacterium damselae subsp. damselae</name>
    <name type="common">Listonella damsela</name>
    <dbReference type="NCBI Taxonomy" id="85581"/>
    <lineage>
        <taxon>Bacteria</taxon>
        <taxon>Pseudomonadati</taxon>
        <taxon>Pseudomonadota</taxon>
        <taxon>Gammaproteobacteria</taxon>
        <taxon>Vibrionales</taxon>
        <taxon>Vibrionaceae</taxon>
        <taxon>Photobacterium</taxon>
    </lineage>
</organism>
<dbReference type="PANTHER" id="PTHR30576:SF10">
    <property type="entry name" value="SLL5057 PROTEIN"/>
    <property type="match status" value="1"/>
</dbReference>
<comment type="similarity">
    <text evidence="1">Belongs to the bacterial sugar transferase family.</text>
</comment>
<keyword evidence="2" id="KW-1133">Transmembrane helix</keyword>
<evidence type="ECO:0000256" key="1">
    <source>
        <dbReference type="ARBA" id="ARBA00006464"/>
    </source>
</evidence>
<protein>
    <submittedName>
        <fullName evidence="4">Sugar transferase</fullName>
    </submittedName>
</protein>
<evidence type="ECO:0000259" key="3">
    <source>
        <dbReference type="Pfam" id="PF02397"/>
    </source>
</evidence>